<keyword evidence="1" id="KW-0560">Oxidoreductase</keyword>
<organism evidence="3 4">
    <name type="scientific">Thalassovita mangrovi</name>
    <dbReference type="NCBI Taxonomy" id="2692236"/>
    <lineage>
        <taxon>Bacteria</taxon>
        <taxon>Pseudomonadati</taxon>
        <taxon>Pseudomonadota</taxon>
        <taxon>Alphaproteobacteria</taxon>
        <taxon>Rhodobacterales</taxon>
        <taxon>Roseobacteraceae</taxon>
        <taxon>Thalassovita</taxon>
    </lineage>
</organism>
<reference evidence="3 4" key="1">
    <citation type="submission" date="2020-01" db="EMBL/GenBank/DDBJ databases">
        <authorList>
            <person name="Chen S."/>
        </authorList>
    </citation>
    <scope>NUCLEOTIDE SEQUENCE [LARGE SCALE GENOMIC DNA]</scope>
    <source>
        <strain evidence="3 4">GS-10</strain>
    </source>
</reference>
<dbReference type="Gene3D" id="3.30.9.10">
    <property type="entry name" value="D-Amino Acid Oxidase, subunit A, domain 2"/>
    <property type="match status" value="1"/>
</dbReference>
<evidence type="ECO:0000313" key="4">
    <source>
        <dbReference type="Proteomes" id="UP000479043"/>
    </source>
</evidence>
<evidence type="ECO:0000259" key="2">
    <source>
        <dbReference type="Pfam" id="PF01266"/>
    </source>
</evidence>
<dbReference type="Pfam" id="PF01266">
    <property type="entry name" value="DAO"/>
    <property type="match status" value="1"/>
</dbReference>
<dbReference type="PANTHER" id="PTHR13847:SF289">
    <property type="entry name" value="GLYCINE OXIDASE"/>
    <property type="match status" value="1"/>
</dbReference>
<dbReference type="EMBL" id="WWEN01000001">
    <property type="protein sequence ID" value="MYM54001.1"/>
    <property type="molecule type" value="Genomic_DNA"/>
</dbReference>
<dbReference type="InterPro" id="IPR006076">
    <property type="entry name" value="FAD-dep_OxRdtase"/>
</dbReference>
<dbReference type="Gene3D" id="3.50.50.60">
    <property type="entry name" value="FAD/NAD(P)-binding domain"/>
    <property type="match status" value="1"/>
</dbReference>
<feature type="domain" description="FAD dependent oxidoreductase" evidence="2">
    <location>
        <begin position="4"/>
        <end position="337"/>
    </location>
</feature>
<dbReference type="SUPFAM" id="SSF51905">
    <property type="entry name" value="FAD/NAD(P)-binding domain"/>
    <property type="match status" value="1"/>
</dbReference>
<comment type="caution">
    <text evidence="3">The sequence shown here is derived from an EMBL/GenBank/DDBJ whole genome shotgun (WGS) entry which is preliminary data.</text>
</comment>
<dbReference type="GO" id="GO:0016491">
    <property type="term" value="F:oxidoreductase activity"/>
    <property type="evidence" value="ECO:0007669"/>
    <property type="project" value="UniProtKB-KW"/>
</dbReference>
<protein>
    <submittedName>
        <fullName evidence="3">FAD-dependent oxidoreductase</fullName>
    </submittedName>
</protein>
<name>A0A6L8LD97_9RHOB</name>
<sequence length="359" mass="37775">MAQRIAIVGAGLIGASIAHQLARRGAAVTVIEAGLPGQAASGRSFGWLNASFFADEDHYRLRLAGMEAWRRLKSGLPGLRLRWPGCLWWEEQGEGLDRMRRELRDLGYPVERLSGADLARRLPDFAGLPEEALAFPSEGVAETGAVVTQLLAAAREQGARVMSGVAVDGITVSGSRVTGLRTAQGDIAADRVIVAAGTGSPGLLAPLGVELPMLSRPGALMHTAPLPPIVSQVVVTPDLELRQDEEGRLIVPTSAAHQGDTTEAVTDVAGMADEAAARLKRLLPKLAADWEQVVLAMRPVPGDGLPAVGRAGPKGLYLAVMHSGATLAAIIGEIVAQELLDDVSAPMLKRYRPGRFQAG</sequence>
<gene>
    <name evidence="3" type="ORF">GR167_01695</name>
</gene>
<dbReference type="RefSeq" id="WP_160971701.1">
    <property type="nucleotide sequence ID" value="NZ_WWEN01000001.1"/>
</dbReference>
<dbReference type="GO" id="GO:0005737">
    <property type="term" value="C:cytoplasm"/>
    <property type="evidence" value="ECO:0007669"/>
    <property type="project" value="TreeGrafter"/>
</dbReference>
<proteinExistence type="predicted"/>
<accession>A0A6L8LD97</accession>
<dbReference type="PANTHER" id="PTHR13847">
    <property type="entry name" value="SARCOSINE DEHYDROGENASE-RELATED"/>
    <property type="match status" value="1"/>
</dbReference>
<dbReference type="InterPro" id="IPR036188">
    <property type="entry name" value="FAD/NAD-bd_sf"/>
</dbReference>
<keyword evidence="4" id="KW-1185">Reference proteome</keyword>
<dbReference type="AlphaFoldDB" id="A0A6L8LD97"/>
<evidence type="ECO:0000313" key="3">
    <source>
        <dbReference type="EMBL" id="MYM54001.1"/>
    </source>
</evidence>
<dbReference type="Proteomes" id="UP000479043">
    <property type="component" value="Unassembled WGS sequence"/>
</dbReference>
<evidence type="ECO:0000256" key="1">
    <source>
        <dbReference type="ARBA" id="ARBA00023002"/>
    </source>
</evidence>